<dbReference type="RefSeq" id="WP_087514135.1">
    <property type="nucleotide sequence ID" value="NZ_CP032134.1"/>
</dbReference>
<accession>A0A3B7LXT0</accession>
<name>A0A3B7LXT0_9GAMM</name>
<dbReference type="KEGG" id="achi:CDG60_09710"/>
<protein>
    <submittedName>
        <fullName evidence="1">Uncharacterized protein</fullName>
    </submittedName>
</protein>
<gene>
    <name evidence="1" type="ORF">CDG60_09710</name>
</gene>
<proteinExistence type="predicted"/>
<dbReference type="Proteomes" id="UP000263753">
    <property type="component" value="Chromosome"/>
</dbReference>
<dbReference type="EMBL" id="CP032134">
    <property type="protein sequence ID" value="AXY56815.1"/>
    <property type="molecule type" value="Genomic_DNA"/>
</dbReference>
<evidence type="ECO:0000313" key="1">
    <source>
        <dbReference type="EMBL" id="AXY56815.1"/>
    </source>
</evidence>
<evidence type="ECO:0000313" key="2">
    <source>
        <dbReference type="Proteomes" id="UP000263753"/>
    </source>
</evidence>
<organism evidence="1 2">
    <name type="scientific">Acinetobacter chinensis</name>
    <dbReference type="NCBI Taxonomy" id="2004650"/>
    <lineage>
        <taxon>Bacteria</taxon>
        <taxon>Pseudomonadati</taxon>
        <taxon>Pseudomonadota</taxon>
        <taxon>Gammaproteobacteria</taxon>
        <taxon>Moraxellales</taxon>
        <taxon>Moraxellaceae</taxon>
        <taxon>Acinetobacter</taxon>
    </lineage>
</organism>
<dbReference type="AlphaFoldDB" id="A0A3B7LXT0"/>
<sequence>MVKEPKQIGLERTVWLFEHEVLQKFEKTNLEDHHKVLEFNQFSMEYEIKTKFNNGRADAIVMRNTANHWFKIWFSAFAACTADHNIFKAK</sequence>
<reference evidence="2" key="1">
    <citation type="submission" date="2018-09" db="EMBL/GenBank/DDBJ databases">
        <title>The complete genome of Acinetobacter sp. strain WCHAc010005.</title>
        <authorList>
            <person name="Hu Y."/>
            <person name="Long H."/>
            <person name="Feng Y."/>
            <person name="Zong Z."/>
        </authorList>
    </citation>
    <scope>NUCLEOTIDE SEQUENCE [LARGE SCALE GENOMIC DNA]</scope>
    <source>
        <strain evidence="2">WCHAc010005</strain>
    </source>
</reference>